<name>A0ABY7MUC7_9BRAD</name>
<dbReference type="RefSeq" id="WP_270170269.1">
    <property type="nucleotide sequence ID" value="NZ_CP089391.1"/>
</dbReference>
<reference evidence="1" key="1">
    <citation type="submission" date="2021-12" db="EMBL/GenBank/DDBJ databases">
        <title>Bradyrhizobium xenonodulans sp. nov.</title>
        <authorList>
            <person name="Claassens R."/>
            <person name="Venter S.N."/>
            <person name="Beukes C.W."/>
            <person name="Stepkowski T."/>
            <person name="Steenkamp E.T."/>
        </authorList>
    </citation>
    <scope>NUCLEOTIDE SEQUENCE</scope>
    <source>
        <strain evidence="1">14AB</strain>
    </source>
</reference>
<organism evidence="1 2">
    <name type="scientific">Bradyrhizobium xenonodulans</name>
    <dbReference type="NCBI Taxonomy" id="2736875"/>
    <lineage>
        <taxon>Bacteria</taxon>
        <taxon>Pseudomonadati</taxon>
        <taxon>Pseudomonadota</taxon>
        <taxon>Alphaproteobacteria</taxon>
        <taxon>Hyphomicrobiales</taxon>
        <taxon>Nitrobacteraceae</taxon>
        <taxon>Bradyrhizobium</taxon>
    </lineage>
</organism>
<sequence length="104" mass="11755">MAFTSHLDCIDAEQRPNAANEPVDDVAVIDVYGSRYVARVRFRPSADGGKREPRDPRLVEQAAECGMHIAGLEFEKKHRMHLVLSVYRTRNFQDCCSFELGIAC</sequence>
<dbReference type="EMBL" id="CP089391">
    <property type="protein sequence ID" value="WBL81541.1"/>
    <property type="molecule type" value="Genomic_DNA"/>
</dbReference>
<keyword evidence="2" id="KW-1185">Reference proteome</keyword>
<dbReference type="Proteomes" id="UP001179614">
    <property type="component" value="Chromosome"/>
</dbReference>
<gene>
    <name evidence="1" type="ORF">I3J27_14365</name>
</gene>
<accession>A0ABY7MUC7</accession>
<evidence type="ECO:0000313" key="1">
    <source>
        <dbReference type="EMBL" id="WBL81541.1"/>
    </source>
</evidence>
<protein>
    <submittedName>
        <fullName evidence="1">Uncharacterized protein</fullName>
    </submittedName>
</protein>
<evidence type="ECO:0000313" key="2">
    <source>
        <dbReference type="Proteomes" id="UP001179614"/>
    </source>
</evidence>
<proteinExistence type="predicted"/>